<dbReference type="AlphaFoldDB" id="A0A0B7K089"/>
<feature type="transmembrane region" description="Helical" evidence="1">
    <location>
        <begin position="151"/>
        <end position="174"/>
    </location>
</feature>
<proteinExistence type="predicted"/>
<accession>A0A0B7K089</accession>
<evidence type="ECO:0008006" key="3">
    <source>
        <dbReference type="Google" id="ProtNLM"/>
    </source>
</evidence>
<keyword evidence="1" id="KW-1133">Transmembrane helix</keyword>
<sequence>MTAHPALGALGYTYSAMRVMQGISLLTIIGLAANFISEAVNAGYHAPSALVGTLVVACLAAIYIAINYILYWDYMLPMLIATGADALVLIMVIVVAVLVGKPVSYLKCHEFSDNGNTANFITSVYTNAKNANSNVFTWVDPDKTACYEVKAVWGLSIALCILFAFSAITSICLWRRLKPSAAAAPKDVEQ</sequence>
<keyword evidence="1" id="KW-0472">Membrane</keyword>
<keyword evidence="1" id="KW-0812">Transmembrane</keyword>
<dbReference type="EMBL" id="CDPU01000009">
    <property type="protein sequence ID" value="CEO48151.1"/>
    <property type="molecule type" value="Genomic_DNA"/>
</dbReference>
<name>A0A0B7K089_BIOOC</name>
<protein>
    <recommendedName>
        <fullName evidence="3">MARVEL domain-containing protein</fullName>
    </recommendedName>
</protein>
<evidence type="ECO:0000256" key="1">
    <source>
        <dbReference type="SAM" id="Phobius"/>
    </source>
</evidence>
<organism evidence="2">
    <name type="scientific">Bionectria ochroleuca</name>
    <name type="common">Gliocladium roseum</name>
    <dbReference type="NCBI Taxonomy" id="29856"/>
    <lineage>
        <taxon>Eukaryota</taxon>
        <taxon>Fungi</taxon>
        <taxon>Dikarya</taxon>
        <taxon>Ascomycota</taxon>
        <taxon>Pezizomycotina</taxon>
        <taxon>Sordariomycetes</taxon>
        <taxon>Hypocreomycetidae</taxon>
        <taxon>Hypocreales</taxon>
        <taxon>Bionectriaceae</taxon>
        <taxon>Clonostachys</taxon>
    </lineage>
</organism>
<feature type="transmembrane region" description="Helical" evidence="1">
    <location>
        <begin position="49"/>
        <end position="71"/>
    </location>
</feature>
<reference evidence="2" key="1">
    <citation type="submission" date="2015-01" db="EMBL/GenBank/DDBJ databases">
        <authorList>
            <person name="Durling Mikael"/>
        </authorList>
    </citation>
    <scope>NUCLEOTIDE SEQUENCE</scope>
</reference>
<evidence type="ECO:0000313" key="2">
    <source>
        <dbReference type="EMBL" id="CEO48151.1"/>
    </source>
</evidence>
<feature type="transmembrane region" description="Helical" evidence="1">
    <location>
        <begin position="78"/>
        <end position="99"/>
    </location>
</feature>
<gene>
    <name evidence="2" type="ORF">BN869_000004207_1</name>
</gene>
<feature type="transmembrane region" description="Helical" evidence="1">
    <location>
        <begin position="19"/>
        <end position="37"/>
    </location>
</feature>